<organism evidence="5 6">
    <name type="scientific">Puia dinghuensis</name>
    <dbReference type="NCBI Taxonomy" id="1792502"/>
    <lineage>
        <taxon>Bacteria</taxon>
        <taxon>Pseudomonadati</taxon>
        <taxon>Bacteroidota</taxon>
        <taxon>Chitinophagia</taxon>
        <taxon>Chitinophagales</taxon>
        <taxon>Chitinophagaceae</taxon>
        <taxon>Puia</taxon>
    </lineage>
</organism>
<dbReference type="Pfam" id="PF01112">
    <property type="entry name" value="Asparaginase_2"/>
    <property type="match status" value="1"/>
</dbReference>
<reference evidence="5" key="2">
    <citation type="submission" date="2020-09" db="EMBL/GenBank/DDBJ databases">
        <authorList>
            <person name="Sun Q."/>
            <person name="Zhou Y."/>
        </authorList>
    </citation>
    <scope>NUCLEOTIDE SEQUENCE</scope>
    <source>
        <strain evidence="5">CGMCC 1.15448</strain>
    </source>
</reference>
<comment type="caution">
    <text evidence="5">The sequence shown here is derived from an EMBL/GenBank/DDBJ whole genome shotgun (WGS) entry which is preliminary data.</text>
</comment>
<dbReference type="PROSITE" id="PS50890">
    <property type="entry name" value="PUA"/>
    <property type="match status" value="1"/>
</dbReference>
<dbReference type="Proteomes" id="UP000607559">
    <property type="component" value="Unassembled WGS sequence"/>
</dbReference>
<dbReference type="GO" id="GO:0005737">
    <property type="term" value="C:cytoplasm"/>
    <property type="evidence" value="ECO:0007669"/>
    <property type="project" value="TreeGrafter"/>
</dbReference>
<dbReference type="EMBL" id="BMJC01000001">
    <property type="protein sequence ID" value="GGA88326.1"/>
    <property type="molecule type" value="Genomic_DNA"/>
</dbReference>
<dbReference type="GO" id="GO:0016811">
    <property type="term" value="F:hydrolase activity, acting on carbon-nitrogen (but not peptide) bonds, in linear amides"/>
    <property type="evidence" value="ECO:0007669"/>
    <property type="project" value="UniProtKB-ARBA"/>
</dbReference>
<feature type="signal peptide" evidence="4">
    <location>
        <begin position="1"/>
        <end position="26"/>
    </location>
</feature>
<evidence type="ECO:0000256" key="2">
    <source>
        <dbReference type="PIRSR" id="PIRSR600246-2"/>
    </source>
</evidence>
<sequence length="359" mass="38086">MSNRRKFLHSTFLGSLGIFLTKKVAAAPGSSGAVATVTGKPVVISTWDTGLAANKGAWEVLSSKGTALDAVEAGVRVTESSVNCCVGLGANPDRDGFVTLDASIMDHQFNCGSVAFLERIKHPISVARRVMERTPHVILVGVGAQEFAVAQGFPLEDGKLSDDARKEYDKWLKKSEYKPVINIENTKGSSAAGGVAGEYAVGAAAPARLPNGEWNHDTIGMVAMDARGDLSGSCTTSGMGFKMRGRVGDSPIIGAGLYVDNEVGAVAATGQGEDVIRICGSHTVVEFMRHGFSPEEACKAVVERIVRIKKEKSADIQVAFIALNKKGETGAYAIHPGFSYAIKNDNEERMVVAKSYFEK</sequence>
<proteinExistence type="predicted"/>
<name>A0A8J2U9E6_9BACT</name>
<dbReference type="PANTHER" id="PTHR10188">
    <property type="entry name" value="L-ASPARAGINASE"/>
    <property type="match status" value="1"/>
</dbReference>
<feature type="binding site" evidence="2">
    <location>
        <begin position="269"/>
        <end position="272"/>
    </location>
    <ligand>
        <name>substrate</name>
    </ligand>
</feature>
<keyword evidence="6" id="KW-1185">Reference proteome</keyword>
<keyword evidence="4" id="KW-0732">Signal</keyword>
<dbReference type="AlphaFoldDB" id="A0A8J2U9E6"/>
<reference evidence="5" key="1">
    <citation type="journal article" date="2014" name="Int. J. Syst. Evol. Microbiol.">
        <title>Complete genome sequence of Corynebacterium casei LMG S-19264T (=DSM 44701T), isolated from a smear-ripened cheese.</title>
        <authorList>
            <consortium name="US DOE Joint Genome Institute (JGI-PGF)"/>
            <person name="Walter F."/>
            <person name="Albersmeier A."/>
            <person name="Kalinowski J."/>
            <person name="Ruckert C."/>
        </authorList>
    </citation>
    <scope>NUCLEOTIDE SEQUENCE</scope>
    <source>
        <strain evidence="5">CGMCC 1.15448</strain>
    </source>
</reference>
<dbReference type="FunFam" id="3.60.20.30:FF:000005">
    <property type="entry name" value="N(4)-(Beta-N-acetylglucosaminyl)-L-asparaginase"/>
    <property type="match status" value="1"/>
</dbReference>
<feature type="binding site" evidence="2">
    <location>
        <begin position="246"/>
        <end position="249"/>
    </location>
    <ligand>
        <name>substrate</name>
    </ligand>
</feature>
<evidence type="ECO:0000256" key="4">
    <source>
        <dbReference type="SAM" id="SignalP"/>
    </source>
</evidence>
<protein>
    <submittedName>
        <fullName evidence="5">Asparaginase</fullName>
    </submittedName>
</protein>
<evidence type="ECO:0000313" key="6">
    <source>
        <dbReference type="Proteomes" id="UP000607559"/>
    </source>
</evidence>
<accession>A0A8J2U9E6</accession>
<dbReference type="RefSeq" id="WP_188929043.1">
    <property type="nucleotide sequence ID" value="NZ_BMJC01000001.1"/>
</dbReference>
<evidence type="ECO:0000256" key="1">
    <source>
        <dbReference type="PIRSR" id="PIRSR600246-1"/>
    </source>
</evidence>
<dbReference type="Gene3D" id="3.60.20.30">
    <property type="entry name" value="(Glycosyl)asparaginase"/>
    <property type="match status" value="1"/>
</dbReference>
<dbReference type="CDD" id="cd04513">
    <property type="entry name" value="Glycosylasparaginase"/>
    <property type="match status" value="1"/>
</dbReference>
<feature type="site" description="Cleavage; by autolysis" evidence="3">
    <location>
        <begin position="217"/>
        <end position="218"/>
    </location>
</feature>
<dbReference type="SUPFAM" id="SSF56235">
    <property type="entry name" value="N-terminal nucleophile aminohydrolases (Ntn hydrolases)"/>
    <property type="match status" value="1"/>
</dbReference>
<gene>
    <name evidence="5" type="primary">aspG</name>
    <name evidence="5" type="ORF">GCM10011511_09390</name>
</gene>
<dbReference type="PANTHER" id="PTHR10188:SF6">
    <property type="entry name" value="N(4)-(BETA-N-ACETYLGLUCOSAMINYL)-L-ASPARAGINASE"/>
    <property type="match status" value="1"/>
</dbReference>
<evidence type="ECO:0000256" key="3">
    <source>
        <dbReference type="PIRSR" id="PIRSR600246-3"/>
    </source>
</evidence>
<dbReference type="InterPro" id="IPR000246">
    <property type="entry name" value="Peptidase_T2"/>
</dbReference>
<feature type="chain" id="PRO_5035281113" evidence="4">
    <location>
        <begin position="27"/>
        <end position="359"/>
    </location>
</feature>
<feature type="active site" description="Nucleophile" evidence="1">
    <location>
        <position position="218"/>
    </location>
</feature>
<evidence type="ECO:0000313" key="5">
    <source>
        <dbReference type="EMBL" id="GGA88326.1"/>
    </source>
</evidence>
<dbReference type="InterPro" id="IPR029055">
    <property type="entry name" value="Ntn_hydrolases_N"/>
</dbReference>